<evidence type="ECO:0000256" key="2">
    <source>
        <dbReference type="ARBA" id="ARBA00004370"/>
    </source>
</evidence>
<dbReference type="PANTHER" id="PTHR43304">
    <property type="entry name" value="PHYTOCHROME-LIKE PROTEIN CPH1"/>
    <property type="match status" value="1"/>
</dbReference>
<evidence type="ECO:0000256" key="3">
    <source>
        <dbReference type="ARBA" id="ARBA00012438"/>
    </source>
</evidence>
<dbReference type="SUPFAM" id="SSF47384">
    <property type="entry name" value="Homodimeric domain of signal transducing histidine kinase"/>
    <property type="match status" value="1"/>
</dbReference>
<feature type="transmembrane region" description="Helical" evidence="10">
    <location>
        <begin position="196"/>
        <end position="215"/>
    </location>
</feature>
<evidence type="ECO:0000256" key="8">
    <source>
        <dbReference type="ARBA" id="ARBA00022840"/>
    </source>
</evidence>
<evidence type="ECO:0000256" key="5">
    <source>
        <dbReference type="ARBA" id="ARBA00022679"/>
    </source>
</evidence>
<dbReference type="InterPro" id="IPR001610">
    <property type="entry name" value="PAC"/>
</dbReference>
<dbReference type="Pfam" id="PF13426">
    <property type="entry name" value="PAS_9"/>
    <property type="match status" value="1"/>
</dbReference>
<proteinExistence type="predicted"/>
<gene>
    <name evidence="13" type="ORF">LCGC14_2110090</name>
</gene>
<evidence type="ECO:0000256" key="10">
    <source>
        <dbReference type="SAM" id="Phobius"/>
    </source>
</evidence>
<dbReference type="Pfam" id="PF08447">
    <property type="entry name" value="PAS_3"/>
    <property type="match status" value="1"/>
</dbReference>
<keyword evidence="10" id="KW-0812">Transmembrane</keyword>
<accession>A0A0F9GKJ8</accession>
<evidence type="ECO:0000256" key="6">
    <source>
        <dbReference type="ARBA" id="ARBA00022741"/>
    </source>
</evidence>
<dbReference type="InterPro" id="IPR000700">
    <property type="entry name" value="PAS-assoc_C"/>
</dbReference>
<feature type="domain" description="PAC" evidence="12">
    <location>
        <begin position="308"/>
        <end position="360"/>
    </location>
</feature>
<keyword evidence="5" id="KW-0808">Transferase</keyword>
<dbReference type="InterPro" id="IPR013655">
    <property type="entry name" value="PAS_fold_3"/>
</dbReference>
<feature type="non-terminal residue" evidence="13">
    <location>
        <position position="531"/>
    </location>
</feature>
<evidence type="ECO:0000259" key="12">
    <source>
        <dbReference type="PROSITE" id="PS50113"/>
    </source>
</evidence>
<protein>
    <recommendedName>
        <fullName evidence="3">histidine kinase</fullName>
        <ecNumber evidence="3">2.7.13.3</ecNumber>
    </recommendedName>
</protein>
<keyword evidence="10" id="KW-0472">Membrane</keyword>
<dbReference type="InterPro" id="IPR036097">
    <property type="entry name" value="HisK_dim/P_sf"/>
</dbReference>
<evidence type="ECO:0000313" key="13">
    <source>
        <dbReference type="EMBL" id="KKL69920.1"/>
    </source>
</evidence>
<keyword evidence="7" id="KW-0418">Kinase</keyword>
<keyword evidence="10" id="KW-1133">Transmembrane helix</keyword>
<keyword evidence="6" id="KW-0547">Nucleotide-binding</keyword>
<dbReference type="SMART" id="SM00091">
    <property type="entry name" value="PAS"/>
    <property type="match status" value="2"/>
</dbReference>
<dbReference type="PANTHER" id="PTHR43304:SF1">
    <property type="entry name" value="PAC DOMAIN-CONTAINING PROTEIN"/>
    <property type="match status" value="1"/>
</dbReference>
<keyword evidence="9" id="KW-0902">Two-component regulatory system</keyword>
<dbReference type="InterPro" id="IPR052162">
    <property type="entry name" value="Sensor_kinase/Photoreceptor"/>
</dbReference>
<keyword evidence="4" id="KW-0597">Phosphoprotein</keyword>
<dbReference type="CDD" id="cd00082">
    <property type="entry name" value="HisKA"/>
    <property type="match status" value="1"/>
</dbReference>
<dbReference type="InterPro" id="IPR035965">
    <property type="entry name" value="PAS-like_dom_sf"/>
</dbReference>
<dbReference type="CDD" id="cd00130">
    <property type="entry name" value="PAS"/>
    <property type="match status" value="2"/>
</dbReference>
<dbReference type="Gene3D" id="1.10.287.130">
    <property type="match status" value="1"/>
</dbReference>
<dbReference type="EMBL" id="LAZR01026058">
    <property type="protein sequence ID" value="KKL69920.1"/>
    <property type="molecule type" value="Genomic_DNA"/>
</dbReference>
<feature type="transmembrane region" description="Helical" evidence="10">
    <location>
        <begin position="21"/>
        <end position="39"/>
    </location>
</feature>
<dbReference type="SUPFAM" id="SSF55785">
    <property type="entry name" value="PYP-like sensor domain (PAS domain)"/>
    <property type="match status" value="2"/>
</dbReference>
<dbReference type="SMART" id="SM00086">
    <property type="entry name" value="PAC"/>
    <property type="match status" value="2"/>
</dbReference>
<comment type="caution">
    <text evidence="13">The sequence shown here is derived from an EMBL/GenBank/DDBJ whole genome shotgun (WGS) entry which is preliminary data.</text>
</comment>
<name>A0A0F9GKJ8_9ZZZZ</name>
<dbReference type="InterPro" id="IPR003661">
    <property type="entry name" value="HisK_dim/P_dom"/>
</dbReference>
<dbReference type="GO" id="GO:0016020">
    <property type="term" value="C:membrane"/>
    <property type="evidence" value="ECO:0007669"/>
    <property type="project" value="UniProtKB-SubCell"/>
</dbReference>
<dbReference type="SUPFAM" id="SSF103190">
    <property type="entry name" value="Sensory domain-like"/>
    <property type="match status" value="1"/>
</dbReference>
<dbReference type="Gene3D" id="3.30.450.20">
    <property type="entry name" value="PAS domain"/>
    <property type="match status" value="2"/>
</dbReference>
<feature type="domain" description="PAC" evidence="12">
    <location>
        <begin position="434"/>
        <end position="484"/>
    </location>
</feature>
<dbReference type="PROSITE" id="PS50112">
    <property type="entry name" value="PAS"/>
    <property type="match status" value="2"/>
</dbReference>
<feature type="domain" description="PAS" evidence="11">
    <location>
        <begin position="234"/>
        <end position="304"/>
    </location>
</feature>
<evidence type="ECO:0000259" key="11">
    <source>
        <dbReference type="PROSITE" id="PS50112"/>
    </source>
</evidence>
<evidence type="ECO:0000256" key="1">
    <source>
        <dbReference type="ARBA" id="ARBA00000085"/>
    </source>
</evidence>
<dbReference type="AlphaFoldDB" id="A0A0F9GKJ8"/>
<reference evidence="13" key="1">
    <citation type="journal article" date="2015" name="Nature">
        <title>Complex archaea that bridge the gap between prokaryotes and eukaryotes.</title>
        <authorList>
            <person name="Spang A."/>
            <person name="Saw J.H."/>
            <person name="Jorgensen S.L."/>
            <person name="Zaremba-Niedzwiedzka K."/>
            <person name="Martijn J."/>
            <person name="Lind A.E."/>
            <person name="van Eijk R."/>
            <person name="Schleper C."/>
            <person name="Guy L."/>
            <person name="Ettema T.J."/>
        </authorList>
    </citation>
    <scope>NUCLEOTIDE SEQUENCE</scope>
</reference>
<evidence type="ECO:0000256" key="9">
    <source>
        <dbReference type="ARBA" id="ARBA00023012"/>
    </source>
</evidence>
<dbReference type="InterPro" id="IPR029151">
    <property type="entry name" value="Sensor-like_sf"/>
</dbReference>
<dbReference type="GO" id="GO:0000155">
    <property type="term" value="F:phosphorelay sensor kinase activity"/>
    <property type="evidence" value="ECO:0007669"/>
    <property type="project" value="InterPro"/>
</dbReference>
<keyword evidence="8" id="KW-0067">ATP-binding</keyword>
<dbReference type="EC" id="2.7.13.3" evidence="3"/>
<comment type="catalytic activity">
    <reaction evidence="1">
        <text>ATP + protein L-histidine = ADP + protein N-phospho-L-histidine.</text>
        <dbReference type="EC" id="2.7.13.3"/>
    </reaction>
</comment>
<organism evidence="13">
    <name type="scientific">marine sediment metagenome</name>
    <dbReference type="NCBI Taxonomy" id="412755"/>
    <lineage>
        <taxon>unclassified sequences</taxon>
        <taxon>metagenomes</taxon>
        <taxon>ecological metagenomes</taxon>
    </lineage>
</organism>
<feature type="domain" description="PAS" evidence="11">
    <location>
        <begin position="361"/>
        <end position="430"/>
    </location>
</feature>
<evidence type="ECO:0000256" key="7">
    <source>
        <dbReference type="ARBA" id="ARBA00022777"/>
    </source>
</evidence>
<comment type="subcellular location">
    <subcellularLocation>
        <location evidence="2">Membrane</location>
    </subcellularLocation>
</comment>
<dbReference type="GO" id="GO:0005524">
    <property type="term" value="F:ATP binding"/>
    <property type="evidence" value="ECO:0007669"/>
    <property type="project" value="UniProtKB-KW"/>
</dbReference>
<dbReference type="InterPro" id="IPR000014">
    <property type="entry name" value="PAS"/>
</dbReference>
<dbReference type="PROSITE" id="PS50113">
    <property type="entry name" value="PAC"/>
    <property type="match status" value="2"/>
</dbReference>
<evidence type="ECO:0000256" key="4">
    <source>
        <dbReference type="ARBA" id="ARBA00022553"/>
    </source>
</evidence>
<sequence length="531" mass="61482">MSALFNKKITKNIFRTPLLRNIFLLYLAIAILLPVYHTIFEAPLFNKMVIESAEDDAKIIALHLATMTFPDSNKLERDYFLNNDVITKFEKIVKDFQLEKIKMFSKSGEIVYSSDPGDIGKINRKDYFREIVKKGNIYSKVVKKDTKTIEDRTVKSDVVEIYIPLMKNGAFHGALEIYYDITSKKEKLNNLLLHSMYILSPMVLIALISIVLFLFNTSKISLERLHQEEALRESEEKYQTILATIEDSYFEVNQRGEITFFNEAFSKIIGYPPDELMGMKNDKYLDQKSRRKVFKMFNAVWKTGIPIKLFEYELIRKNGEKRTVQTSISLMTDENGQKVGFRGIIRDVSYHKLMENALRESEEKYRLLIENANDSIFIAQDESIKFPNPKGVEMTGYSAEELAKMPFINLIHPDDRDMVLDRHKRRLSGEKLPTTYEFRMINKAGEKLWVELNTAVINWEERPATLNLLRDITPQKKLEAQLQQTQKMEAIGTLAGGIAHEFNNALTGVVGNIELLEMRLPDNKIVTEHTE</sequence>
<dbReference type="NCBIfam" id="TIGR00229">
    <property type="entry name" value="sensory_box"/>
    <property type="match status" value="2"/>
</dbReference>